<protein>
    <submittedName>
        <fullName evidence="3">Uncharacterized protein</fullName>
    </submittedName>
</protein>
<reference evidence="3" key="1">
    <citation type="submission" date="2019-12" db="EMBL/GenBank/DDBJ databases">
        <title>Microbes associate with the intestines of laboratory mice.</title>
        <authorList>
            <person name="Navarre W."/>
            <person name="Wong E."/>
        </authorList>
    </citation>
    <scope>NUCLEOTIDE SEQUENCE</scope>
    <source>
        <strain evidence="3">NM79_F5</strain>
    </source>
</reference>
<evidence type="ECO:0000313" key="3">
    <source>
        <dbReference type="EMBL" id="MVX64208.1"/>
    </source>
</evidence>
<dbReference type="AlphaFoldDB" id="A0A964W2J5"/>
<evidence type="ECO:0000256" key="1">
    <source>
        <dbReference type="SAM" id="MobiDB-lite"/>
    </source>
</evidence>
<feature type="region of interest" description="Disordered" evidence="1">
    <location>
        <begin position="30"/>
        <end position="49"/>
    </location>
</feature>
<proteinExistence type="predicted"/>
<accession>A0A964W2J5</accession>
<feature type="transmembrane region" description="Helical" evidence="2">
    <location>
        <begin position="6"/>
        <end position="22"/>
    </location>
</feature>
<keyword evidence="2" id="KW-1133">Transmembrane helix</keyword>
<sequence>MKKTLGIIGMGLIAGAVVYLLLNKTKKPKDDVTAAHKKDSDDISSGNSVSIINSNNVYGGSDEFGNVKSSTISTMSTRHEEASKIMKNAVGIICKRSEISENENRDLEQISDELDELLGEV</sequence>
<evidence type="ECO:0000256" key="2">
    <source>
        <dbReference type="SAM" id="Phobius"/>
    </source>
</evidence>
<keyword evidence="2" id="KW-0472">Membrane</keyword>
<organism evidence="3 4">
    <name type="scientific">Clostridium chromiireducens</name>
    <dbReference type="NCBI Taxonomy" id="225345"/>
    <lineage>
        <taxon>Bacteria</taxon>
        <taxon>Bacillati</taxon>
        <taxon>Bacillota</taxon>
        <taxon>Clostridia</taxon>
        <taxon>Eubacteriales</taxon>
        <taxon>Clostridiaceae</taxon>
        <taxon>Clostridium</taxon>
    </lineage>
</organism>
<gene>
    <name evidence="3" type="ORF">GKZ28_10955</name>
</gene>
<dbReference type="EMBL" id="WSRQ01000015">
    <property type="protein sequence ID" value="MVX64208.1"/>
    <property type="molecule type" value="Genomic_DNA"/>
</dbReference>
<name>A0A964W2J5_9CLOT</name>
<dbReference type="RefSeq" id="WP_160359205.1">
    <property type="nucleotide sequence ID" value="NZ_WSRQ01000015.1"/>
</dbReference>
<keyword evidence="2" id="KW-0812">Transmembrane</keyword>
<feature type="compositionally biased region" description="Basic and acidic residues" evidence="1">
    <location>
        <begin position="30"/>
        <end position="41"/>
    </location>
</feature>
<evidence type="ECO:0000313" key="4">
    <source>
        <dbReference type="Proteomes" id="UP000656077"/>
    </source>
</evidence>
<comment type="caution">
    <text evidence="3">The sequence shown here is derived from an EMBL/GenBank/DDBJ whole genome shotgun (WGS) entry which is preliminary data.</text>
</comment>
<dbReference type="Proteomes" id="UP000656077">
    <property type="component" value="Unassembled WGS sequence"/>
</dbReference>